<evidence type="ECO:0000313" key="2">
    <source>
        <dbReference type="Proteomes" id="UP000315947"/>
    </source>
</evidence>
<accession>A0ABX5X3K9</accession>
<gene>
    <name evidence="1" type="ORF">FM037_24610</name>
</gene>
<keyword evidence="2" id="KW-1185">Reference proteome</keyword>
<protein>
    <submittedName>
        <fullName evidence="1">Uncharacterized protein</fullName>
    </submittedName>
</protein>
<sequence length="164" mass="18574">MRIVNGMENESFWEDIKLIKTDQSLLRTLGFSSQDISVLSGKGLPEWAAPNMNFDIFEPSVGRLKLGEDRDDQDIFISLNTFKVLFSDRELLVNSSVQQFRGTLKVYAQMIDNAIEVDEESVISNTIPRQLINSFATELAQLDPLAALPGTFWMNEVQRLLTSK</sequence>
<reference evidence="1 2" key="1">
    <citation type="submission" date="2019-07" db="EMBL/GenBank/DDBJ databases">
        <title>Shewanella sp. YLB-06 whole genomic sequence.</title>
        <authorList>
            <person name="Yu L."/>
        </authorList>
    </citation>
    <scope>NUCLEOTIDE SEQUENCE [LARGE SCALE GENOMIC DNA]</scope>
    <source>
        <strain evidence="1 2">YLB-06</strain>
    </source>
</reference>
<dbReference type="Pfam" id="PF14435">
    <property type="entry name" value="SUKH-4"/>
    <property type="match status" value="1"/>
</dbReference>
<dbReference type="Proteomes" id="UP000315947">
    <property type="component" value="Chromosome"/>
</dbReference>
<proteinExistence type="predicted"/>
<dbReference type="InterPro" id="IPR025851">
    <property type="entry name" value="SUKH-4"/>
</dbReference>
<dbReference type="EMBL" id="CP041614">
    <property type="protein sequence ID" value="QDO85859.1"/>
    <property type="molecule type" value="Genomic_DNA"/>
</dbReference>
<name>A0ABX5X3K9_9GAMM</name>
<evidence type="ECO:0000313" key="1">
    <source>
        <dbReference type="EMBL" id="QDO85859.1"/>
    </source>
</evidence>
<organism evidence="1 2">
    <name type="scientific">Shewanella psychropiezotolerans</name>
    <dbReference type="NCBI Taxonomy" id="2593655"/>
    <lineage>
        <taxon>Bacteria</taxon>
        <taxon>Pseudomonadati</taxon>
        <taxon>Pseudomonadota</taxon>
        <taxon>Gammaproteobacteria</taxon>
        <taxon>Alteromonadales</taxon>
        <taxon>Shewanellaceae</taxon>
        <taxon>Shewanella</taxon>
    </lineage>
</organism>